<dbReference type="PANTHER" id="PTHR22893">
    <property type="entry name" value="NADH OXIDOREDUCTASE-RELATED"/>
    <property type="match status" value="1"/>
</dbReference>
<reference evidence="2 3" key="1">
    <citation type="submission" date="2023-09" db="EMBL/GenBank/DDBJ databases">
        <title>Xinfangfangia sedmenti sp. nov., isolated the sedment.</title>
        <authorList>
            <person name="Xu L."/>
        </authorList>
    </citation>
    <scope>NUCLEOTIDE SEQUENCE [LARGE SCALE GENOMIC DNA]</scope>
    <source>
        <strain evidence="2 3">LG-4</strain>
    </source>
</reference>
<accession>A0ABU1F9C3</accession>
<dbReference type="PANTHER" id="PTHR22893:SF98">
    <property type="entry name" value="OXIDOREDUCTASE"/>
    <property type="match status" value="1"/>
</dbReference>
<dbReference type="RefSeq" id="WP_310457732.1">
    <property type="nucleotide sequence ID" value="NZ_JAVKPH010000014.1"/>
</dbReference>
<sequence length="373" mass="40544">MSILFDPIRIGDLDLPNRILLAPLTRCRAGAARVPNRTMQDYYVQRAAAGLMITEGTIVSPQGAGYHGTPGIWNDEQVAGWRRVTDAVHAAGGRIFVQLWHCGRVSDPEFHDGDPPVAPSAVLPAGRVMLLRPFRPYVTPRALTTAEVAATVADFRRGAENALRAGFDGVELHAANGYLIDQFLQDKTNRRTDRYGGSIENRARFLLEIADACVSVWGAGRVGVHLRPRMEEHDMGDSDPAALFGHVAAELGRRRLGFLFVREIWGADSLLPMMKRRFGGPVVCNELMTAADAAGLIGAGHADLAAFGRDFVSNPDLVARLRRDAALTPADTATLFTHDAAGYTDYLTHDEILAGRTRIAAAAPAEDLGRYLR</sequence>
<protein>
    <submittedName>
        <fullName evidence="2">Alkene reductase</fullName>
    </submittedName>
</protein>
<dbReference type="EMBL" id="JAVKPH010000014">
    <property type="protein sequence ID" value="MDR5653493.1"/>
    <property type="molecule type" value="Genomic_DNA"/>
</dbReference>
<gene>
    <name evidence="2" type="ORF">RGD00_12825</name>
</gene>
<dbReference type="InterPro" id="IPR001155">
    <property type="entry name" value="OxRdtase_FMN_N"/>
</dbReference>
<dbReference type="Gene3D" id="3.20.20.70">
    <property type="entry name" value="Aldolase class I"/>
    <property type="match status" value="1"/>
</dbReference>
<dbReference type="CDD" id="cd02933">
    <property type="entry name" value="OYE_like_FMN"/>
    <property type="match status" value="1"/>
</dbReference>
<evidence type="ECO:0000313" key="2">
    <source>
        <dbReference type="EMBL" id="MDR5653493.1"/>
    </source>
</evidence>
<evidence type="ECO:0000313" key="3">
    <source>
        <dbReference type="Proteomes" id="UP001247754"/>
    </source>
</evidence>
<dbReference type="InterPro" id="IPR045247">
    <property type="entry name" value="Oye-like"/>
</dbReference>
<keyword evidence="3" id="KW-1185">Reference proteome</keyword>
<dbReference type="Pfam" id="PF00724">
    <property type="entry name" value="Oxidored_FMN"/>
    <property type="match status" value="1"/>
</dbReference>
<dbReference type="Proteomes" id="UP001247754">
    <property type="component" value="Unassembled WGS sequence"/>
</dbReference>
<comment type="caution">
    <text evidence="2">The sequence shown here is derived from an EMBL/GenBank/DDBJ whole genome shotgun (WGS) entry which is preliminary data.</text>
</comment>
<evidence type="ECO:0000259" key="1">
    <source>
        <dbReference type="Pfam" id="PF00724"/>
    </source>
</evidence>
<name>A0ABU1F9C3_9RHOB</name>
<dbReference type="SUPFAM" id="SSF51395">
    <property type="entry name" value="FMN-linked oxidoreductases"/>
    <property type="match status" value="1"/>
</dbReference>
<feature type="domain" description="NADH:flavin oxidoreductase/NADH oxidase N-terminal" evidence="1">
    <location>
        <begin position="4"/>
        <end position="324"/>
    </location>
</feature>
<proteinExistence type="predicted"/>
<dbReference type="InterPro" id="IPR013785">
    <property type="entry name" value="Aldolase_TIM"/>
</dbReference>
<organism evidence="2 3">
    <name type="scientific">Ruixingdingia sedimenti</name>
    <dbReference type="NCBI Taxonomy" id="3073604"/>
    <lineage>
        <taxon>Bacteria</taxon>
        <taxon>Pseudomonadati</taxon>
        <taxon>Pseudomonadota</taxon>
        <taxon>Alphaproteobacteria</taxon>
        <taxon>Rhodobacterales</taxon>
        <taxon>Paracoccaceae</taxon>
        <taxon>Ruixingdingia</taxon>
    </lineage>
</organism>